<dbReference type="RefSeq" id="WP_068743628.1">
    <property type="nucleotide sequence ID" value="NZ_LSRE01000002.1"/>
</dbReference>
<reference evidence="1 2" key="1">
    <citation type="submission" date="2016-02" db="EMBL/GenBank/DDBJ databases">
        <authorList>
            <person name="Teng J.L."/>
            <person name="Tang Y."/>
            <person name="Huang Y."/>
            <person name="Guo F."/>
            <person name="Wei W."/>
            <person name="Chen J.H."/>
            <person name="Wong S.Y."/>
            <person name="Lau S.K."/>
            <person name="Woo P.C."/>
        </authorList>
    </citation>
    <scope>NUCLEOTIDE SEQUENCE [LARGE SCALE GENOMIC DNA]</scope>
    <source>
        <strain evidence="1 2">JCM 13375</strain>
    </source>
</reference>
<organism evidence="1 2">
    <name type="scientific">Tsukamurella pseudospumae</name>
    <dbReference type="NCBI Taxonomy" id="239498"/>
    <lineage>
        <taxon>Bacteria</taxon>
        <taxon>Bacillati</taxon>
        <taxon>Actinomycetota</taxon>
        <taxon>Actinomycetes</taxon>
        <taxon>Mycobacteriales</taxon>
        <taxon>Tsukamurellaceae</taxon>
        <taxon>Tsukamurella</taxon>
    </lineage>
</organism>
<dbReference type="EMBL" id="LSRE01000002">
    <property type="protein sequence ID" value="KXP00872.1"/>
    <property type="molecule type" value="Genomic_DNA"/>
</dbReference>
<comment type="caution">
    <text evidence="1">The sequence shown here is derived from an EMBL/GenBank/DDBJ whole genome shotgun (WGS) entry which is preliminary data.</text>
</comment>
<evidence type="ECO:0000313" key="2">
    <source>
        <dbReference type="Proteomes" id="UP000070409"/>
    </source>
</evidence>
<keyword evidence="2" id="KW-1185">Reference proteome</keyword>
<name>A0A137ZRP1_9ACTN</name>
<protein>
    <submittedName>
        <fullName evidence="1">Uncharacterized protein</fullName>
    </submittedName>
</protein>
<dbReference type="Proteomes" id="UP000070409">
    <property type="component" value="Unassembled WGS sequence"/>
</dbReference>
<sequence length="106" mass="11819">MARCANPTRPARHAPGTGTGYIRTIRICRTPWSKYASIEKAIGGIINVGMDFPYPCRWCMRWILYPNTDPNLVDAAVTELTRLGVILEDARVAPAEPEYVGQGVLW</sequence>
<proteinExistence type="predicted"/>
<accession>A0A137ZRP1</accession>
<gene>
    <name evidence="1" type="ORF">AXK61_12750</name>
</gene>
<evidence type="ECO:0000313" key="1">
    <source>
        <dbReference type="EMBL" id="KXP00872.1"/>
    </source>
</evidence>